<organism evidence="1 2">
    <name type="scientific">Microbulbifer agarilyticus</name>
    <dbReference type="NCBI Taxonomy" id="260552"/>
    <lineage>
        <taxon>Bacteria</taxon>
        <taxon>Pseudomonadati</taxon>
        <taxon>Pseudomonadota</taxon>
        <taxon>Gammaproteobacteria</taxon>
        <taxon>Cellvibrionales</taxon>
        <taxon>Microbulbiferaceae</taxon>
        <taxon>Microbulbifer</taxon>
    </lineage>
</organism>
<evidence type="ECO:0008006" key="3">
    <source>
        <dbReference type="Google" id="ProtNLM"/>
    </source>
</evidence>
<accession>A0A1Q2M4S9</accession>
<dbReference type="Proteomes" id="UP000188219">
    <property type="component" value="Chromosome"/>
</dbReference>
<evidence type="ECO:0000313" key="2">
    <source>
        <dbReference type="Proteomes" id="UP000188219"/>
    </source>
</evidence>
<sequence>MSDPIVNFFDAWKIEDPTARFEKVASAVTKSVDYDDPRTPETINGINALSDYVGMFSANAPGWSAKVINTDTTAGVTRATVAFSGLGPDGSEKVQIGQYFVEQEGELITRMVGFVGTGE</sequence>
<protein>
    <recommendedName>
        <fullName evidence="3">SnoaL-like domain-containing protein</fullName>
    </recommendedName>
</protein>
<gene>
    <name evidence="1" type="ORF">Mag101_08425</name>
</gene>
<proteinExistence type="predicted"/>
<dbReference type="InterPro" id="IPR032710">
    <property type="entry name" value="NTF2-like_dom_sf"/>
</dbReference>
<dbReference type="OrthoDB" id="7658823at2"/>
<dbReference type="EMBL" id="CP019650">
    <property type="protein sequence ID" value="AQQ67659.1"/>
    <property type="molecule type" value="Genomic_DNA"/>
</dbReference>
<dbReference type="RefSeq" id="WP_077403413.1">
    <property type="nucleotide sequence ID" value="NZ_CP019650.1"/>
</dbReference>
<dbReference type="AlphaFoldDB" id="A0A1Q2M4S9"/>
<dbReference type="STRING" id="260552.Mag101_08425"/>
<evidence type="ECO:0000313" key="1">
    <source>
        <dbReference type="EMBL" id="AQQ67659.1"/>
    </source>
</evidence>
<dbReference type="KEGG" id="maga:Mag101_08425"/>
<reference evidence="1" key="1">
    <citation type="submission" date="2017-02" db="EMBL/GenBank/DDBJ databases">
        <title>Genome of Microbulbifer agarilyticus GP101.</title>
        <authorList>
            <person name="Jung J."/>
            <person name="Bae S.S."/>
            <person name="Baek K."/>
        </authorList>
    </citation>
    <scope>NUCLEOTIDE SEQUENCE [LARGE SCALE GENOMIC DNA]</scope>
    <source>
        <strain evidence="1">GP101</strain>
    </source>
</reference>
<keyword evidence="2" id="KW-1185">Reference proteome</keyword>
<dbReference type="SUPFAM" id="SSF54427">
    <property type="entry name" value="NTF2-like"/>
    <property type="match status" value="1"/>
</dbReference>
<name>A0A1Q2M4S9_9GAMM</name>
<dbReference type="Gene3D" id="3.10.450.50">
    <property type="match status" value="1"/>
</dbReference>